<dbReference type="PROSITE" id="PS50065">
    <property type="entry name" value="HMG_COA_REDUCTASE_4"/>
    <property type="match status" value="1"/>
</dbReference>
<dbReference type="GO" id="GO:0008299">
    <property type="term" value="P:isoprenoid biosynthetic process"/>
    <property type="evidence" value="ECO:0007669"/>
    <property type="project" value="InterPro"/>
</dbReference>
<gene>
    <name evidence="5" type="ORF">A3A75_01320</name>
</gene>
<dbReference type="Pfam" id="PF00368">
    <property type="entry name" value="HMG-CoA_red"/>
    <property type="match status" value="1"/>
</dbReference>
<dbReference type="STRING" id="1802516.A3A75_01320"/>
<protein>
    <recommendedName>
        <fullName evidence="2">hydroxymethylglutaryl-CoA reductase (NADPH)</fullName>
        <ecNumber evidence="2">1.1.1.34</ecNumber>
    </recommendedName>
</protein>
<dbReference type="InterPro" id="IPR004554">
    <property type="entry name" value="HMG_CoA_Rdtase_eu_arc"/>
</dbReference>
<dbReference type="PANTHER" id="PTHR10572">
    <property type="entry name" value="3-HYDROXY-3-METHYLGLUTARYL-COENZYME A REDUCTASE"/>
    <property type="match status" value="1"/>
</dbReference>
<dbReference type="InterPro" id="IPR009023">
    <property type="entry name" value="HMG_CoA_Rdtase_NAD(P)-bd_sf"/>
</dbReference>
<name>A0A1F8B3Z6_9BACT</name>
<dbReference type="AlphaFoldDB" id="A0A1F8B3Z6"/>
<comment type="similarity">
    <text evidence="1">Belongs to the HMG-CoA reductase family.</text>
</comment>
<keyword evidence="4" id="KW-0560">Oxidoreductase</keyword>
<evidence type="ECO:0000313" key="5">
    <source>
        <dbReference type="EMBL" id="OGM58650.1"/>
    </source>
</evidence>
<evidence type="ECO:0000256" key="1">
    <source>
        <dbReference type="ARBA" id="ARBA00007661"/>
    </source>
</evidence>
<keyword evidence="3" id="KW-0521">NADP</keyword>
<dbReference type="PANTHER" id="PTHR10572:SF24">
    <property type="entry name" value="3-HYDROXY-3-METHYLGLUTARYL-COENZYME A REDUCTASE"/>
    <property type="match status" value="1"/>
</dbReference>
<comment type="caution">
    <text evidence="5">The sequence shown here is derived from an EMBL/GenBank/DDBJ whole genome shotgun (WGS) entry which is preliminary data.</text>
</comment>
<dbReference type="SUPFAM" id="SSF55035">
    <property type="entry name" value="NAD-binding domain of HMG-CoA reductase"/>
    <property type="match status" value="1"/>
</dbReference>
<dbReference type="PROSITE" id="PS00318">
    <property type="entry name" value="HMG_COA_REDUCTASE_2"/>
    <property type="match status" value="1"/>
</dbReference>
<organism evidence="5 6">
    <name type="scientific">Candidatus Woesebacteria bacterium RIFCSPLOWO2_01_FULL_39_10</name>
    <dbReference type="NCBI Taxonomy" id="1802516"/>
    <lineage>
        <taxon>Bacteria</taxon>
        <taxon>Candidatus Woeseibacteriota</taxon>
    </lineage>
</organism>
<dbReference type="Gene3D" id="3.90.770.10">
    <property type="entry name" value="3-hydroxy-3-methylglutaryl-coenzyme A Reductase, Chain A, domain 2"/>
    <property type="match status" value="1"/>
</dbReference>
<dbReference type="GO" id="GO:0016126">
    <property type="term" value="P:sterol biosynthetic process"/>
    <property type="evidence" value="ECO:0007669"/>
    <property type="project" value="TreeGrafter"/>
</dbReference>
<dbReference type="InterPro" id="IPR002202">
    <property type="entry name" value="HMG_CoA_Rdtase"/>
</dbReference>
<evidence type="ECO:0000313" key="6">
    <source>
        <dbReference type="Proteomes" id="UP000179018"/>
    </source>
</evidence>
<dbReference type="PRINTS" id="PR00071">
    <property type="entry name" value="HMGCOARDTASE"/>
</dbReference>
<dbReference type="InterPro" id="IPR009029">
    <property type="entry name" value="HMG_CoA_Rdtase_sub-bd_dom_sf"/>
</dbReference>
<dbReference type="Gene3D" id="3.30.70.420">
    <property type="entry name" value="Hydroxymethylglutaryl-CoA reductase, class I/II, NAD/NADP-binding domain"/>
    <property type="match status" value="1"/>
</dbReference>
<dbReference type="CDD" id="cd00643">
    <property type="entry name" value="HMG-CoA_reductase_classI"/>
    <property type="match status" value="1"/>
</dbReference>
<accession>A0A1F8B3Z6</accession>
<dbReference type="InterPro" id="IPR023074">
    <property type="entry name" value="HMG_CoA_Rdtase_cat_sf"/>
</dbReference>
<dbReference type="InterPro" id="IPR023076">
    <property type="entry name" value="HMG_CoA_Rdtase_CS"/>
</dbReference>
<evidence type="ECO:0000256" key="4">
    <source>
        <dbReference type="ARBA" id="ARBA00023002"/>
    </source>
</evidence>
<dbReference type="GO" id="GO:0004420">
    <property type="term" value="F:hydroxymethylglutaryl-CoA reductase (NADPH) activity"/>
    <property type="evidence" value="ECO:0007669"/>
    <property type="project" value="UniProtKB-EC"/>
</dbReference>
<reference evidence="5 6" key="1">
    <citation type="journal article" date="2016" name="Nat. Commun.">
        <title>Thousands of microbial genomes shed light on interconnected biogeochemical processes in an aquifer system.</title>
        <authorList>
            <person name="Anantharaman K."/>
            <person name="Brown C.T."/>
            <person name="Hug L.A."/>
            <person name="Sharon I."/>
            <person name="Castelle C.J."/>
            <person name="Probst A.J."/>
            <person name="Thomas B.C."/>
            <person name="Singh A."/>
            <person name="Wilkins M.J."/>
            <person name="Karaoz U."/>
            <person name="Brodie E.L."/>
            <person name="Williams K.H."/>
            <person name="Hubbard S.S."/>
            <person name="Banfield J.F."/>
        </authorList>
    </citation>
    <scope>NUCLEOTIDE SEQUENCE [LARGE SCALE GENOMIC DNA]</scope>
</reference>
<evidence type="ECO:0000256" key="3">
    <source>
        <dbReference type="ARBA" id="ARBA00022857"/>
    </source>
</evidence>
<dbReference type="EC" id="1.1.1.34" evidence="2"/>
<sequence>MTNIKKTREIQKLAKKKSIRPVSSTFEYEDQMDIRRQVLEKITHTKLTHINSPTFDVKTVSTKNCENLIGKIEIPLGVAGPLKIKGNFINGETFVPLATTEGALVASVNRGCKAITESGGAYVYLEQSGITRAPIFRTNNLMQAKKFVSWIKSHFDDIAQKVKETSSHITLLSITPYIAGRNVYPRFVFDTQDAMGMNMATFACDHVIRMYIEKSTKVRCVALSGNVCSDKKASWMNKIEKRGHSVHADVVITKDVIREILKTSPEAIVDTYTRKILIGSAISGSIGFNAQHANIVASIFAATGQDLAHVVEGSLGTTTAELVEEGVYFSVFLPALPLGTVGGGTSLATQKEALSILEVAGGGNPSGSHAKKLAEITAAAVMAGEVSLLSAIAAGDLAKAHKKLGREGIAL</sequence>
<dbReference type="EMBL" id="MGHC01000033">
    <property type="protein sequence ID" value="OGM58650.1"/>
    <property type="molecule type" value="Genomic_DNA"/>
</dbReference>
<dbReference type="PROSITE" id="PS00066">
    <property type="entry name" value="HMG_COA_REDUCTASE_1"/>
    <property type="match status" value="1"/>
</dbReference>
<dbReference type="GO" id="GO:0015936">
    <property type="term" value="P:coenzyme A metabolic process"/>
    <property type="evidence" value="ECO:0007669"/>
    <property type="project" value="InterPro"/>
</dbReference>
<dbReference type="Proteomes" id="UP000179018">
    <property type="component" value="Unassembled WGS sequence"/>
</dbReference>
<evidence type="ECO:0000256" key="2">
    <source>
        <dbReference type="ARBA" id="ARBA00012999"/>
    </source>
</evidence>
<proteinExistence type="inferred from homology"/>
<dbReference type="SUPFAM" id="SSF56542">
    <property type="entry name" value="Substrate-binding domain of HMG-CoA reductase"/>
    <property type="match status" value="1"/>
</dbReference>